<dbReference type="Pfam" id="PF00005">
    <property type="entry name" value="ABC_tran"/>
    <property type="match status" value="1"/>
</dbReference>
<evidence type="ECO:0000313" key="11">
    <source>
        <dbReference type="Proteomes" id="UP000257080"/>
    </source>
</evidence>
<keyword evidence="2 7" id="KW-0812">Transmembrane</keyword>
<dbReference type="PANTHER" id="PTHR24221:SF654">
    <property type="entry name" value="ATP-BINDING CASSETTE SUB-FAMILY B MEMBER 6"/>
    <property type="match status" value="1"/>
</dbReference>
<evidence type="ECO:0000256" key="3">
    <source>
        <dbReference type="ARBA" id="ARBA00022741"/>
    </source>
</evidence>
<feature type="transmembrane region" description="Helical" evidence="7">
    <location>
        <begin position="132"/>
        <end position="152"/>
    </location>
</feature>
<accession>A0A3E0WC29</accession>
<dbReference type="PANTHER" id="PTHR24221">
    <property type="entry name" value="ATP-BINDING CASSETTE SUB-FAMILY B"/>
    <property type="match status" value="1"/>
</dbReference>
<feature type="transmembrane region" description="Helical" evidence="7">
    <location>
        <begin position="297"/>
        <end position="322"/>
    </location>
</feature>
<dbReference type="GO" id="GO:0140359">
    <property type="term" value="F:ABC-type transporter activity"/>
    <property type="evidence" value="ECO:0007669"/>
    <property type="project" value="InterPro"/>
</dbReference>
<feature type="domain" description="ABC transporter" evidence="8">
    <location>
        <begin position="371"/>
        <end position="590"/>
    </location>
</feature>
<dbReference type="InterPro" id="IPR036640">
    <property type="entry name" value="ABC1_TM_sf"/>
</dbReference>
<comment type="subcellular location">
    <subcellularLocation>
        <location evidence="1">Cell membrane</location>
        <topology evidence="1">Multi-pass membrane protein</topology>
    </subcellularLocation>
</comment>
<dbReference type="NCBIfam" id="TIGR02868">
    <property type="entry name" value="CydC"/>
    <property type="match status" value="1"/>
</dbReference>
<feature type="transmembrane region" description="Helical" evidence="7">
    <location>
        <begin position="236"/>
        <end position="260"/>
    </location>
</feature>
<dbReference type="GO" id="GO:0034040">
    <property type="term" value="F:ATPase-coupled lipid transmembrane transporter activity"/>
    <property type="evidence" value="ECO:0007669"/>
    <property type="project" value="TreeGrafter"/>
</dbReference>
<gene>
    <name evidence="10" type="ORF">B7R25_05900</name>
</gene>
<evidence type="ECO:0000256" key="1">
    <source>
        <dbReference type="ARBA" id="ARBA00004651"/>
    </source>
</evidence>
<feature type="transmembrane region" description="Helical" evidence="7">
    <location>
        <begin position="158"/>
        <end position="175"/>
    </location>
</feature>
<keyword evidence="5 7" id="KW-1133">Transmembrane helix</keyword>
<evidence type="ECO:0000256" key="4">
    <source>
        <dbReference type="ARBA" id="ARBA00022840"/>
    </source>
</evidence>
<name>A0A3E0WC29_9MICO</name>
<dbReference type="PROSITE" id="PS50893">
    <property type="entry name" value="ABC_TRANSPORTER_2"/>
    <property type="match status" value="1"/>
</dbReference>
<dbReference type="AlphaFoldDB" id="A0A3E0WC29"/>
<dbReference type="InterPro" id="IPR014223">
    <property type="entry name" value="ABC_CydC/D"/>
</dbReference>
<dbReference type="GO" id="GO:0016887">
    <property type="term" value="F:ATP hydrolysis activity"/>
    <property type="evidence" value="ECO:0007669"/>
    <property type="project" value="InterPro"/>
</dbReference>
<organism evidence="10 11">
    <name type="scientific">Subtercola boreus</name>
    <dbReference type="NCBI Taxonomy" id="120213"/>
    <lineage>
        <taxon>Bacteria</taxon>
        <taxon>Bacillati</taxon>
        <taxon>Actinomycetota</taxon>
        <taxon>Actinomycetes</taxon>
        <taxon>Micrococcales</taxon>
        <taxon>Microbacteriaceae</taxon>
        <taxon>Subtercola</taxon>
    </lineage>
</organism>
<dbReference type="InterPro" id="IPR003593">
    <property type="entry name" value="AAA+_ATPase"/>
</dbReference>
<evidence type="ECO:0000256" key="7">
    <source>
        <dbReference type="SAM" id="Phobius"/>
    </source>
</evidence>
<dbReference type="InterPro" id="IPR011527">
    <property type="entry name" value="ABC1_TM_dom"/>
</dbReference>
<evidence type="ECO:0000259" key="8">
    <source>
        <dbReference type="PROSITE" id="PS50893"/>
    </source>
</evidence>
<dbReference type="Gene3D" id="1.20.1560.10">
    <property type="entry name" value="ABC transporter type 1, transmembrane domain"/>
    <property type="match status" value="1"/>
</dbReference>
<dbReference type="Gene3D" id="3.40.50.300">
    <property type="entry name" value="P-loop containing nucleotide triphosphate hydrolases"/>
    <property type="match status" value="1"/>
</dbReference>
<dbReference type="PROSITE" id="PS50929">
    <property type="entry name" value="ABC_TM1F"/>
    <property type="match status" value="1"/>
</dbReference>
<comment type="caution">
    <text evidence="10">The sequence shown here is derived from an EMBL/GenBank/DDBJ whole genome shotgun (WGS) entry which is preliminary data.</text>
</comment>
<dbReference type="GO" id="GO:0034775">
    <property type="term" value="P:glutathione transmembrane transport"/>
    <property type="evidence" value="ECO:0007669"/>
    <property type="project" value="InterPro"/>
</dbReference>
<dbReference type="InterPro" id="IPR039421">
    <property type="entry name" value="Type_1_exporter"/>
</dbReference>
<evidence type="ECO:0000313" key="10">
    <source>
        <dbReference type="EMBL" id="RFA27861.1"/>
    </source>
</evidence>
<dbReference type="OrthoDB" id="3237158at2"/>
<feature type="transmembrane region" description="Helical" evidence="7">
    <location>
        <begin position="21"/>
        <end position="43"/>
    </location>
</feature>
<dbReference type="PROSITE" id="PS00211">
    <property type="entry name" value="ABC_TRANSPORTER_1"/>
    <property type="match status" value="1"/>
</dbReference>
<dbReference type="CDD" id="cd03228">
    <property type="entry name" value="ABCC_MRP_Like"/>
    <property type="match status" value="1"/>
</dbReference>
<dbReference type="GO" id="GO:0045454">
    <property type="term" value="P:cell redox homeostasis"/>
    <property type="evidence" value="ECO:0007669"/>
    <property type="project" value="InterPro"/>
</dbReference>
<keyword evidence="3" id="KW-0547">Nucleotide-binding</keyword>
<evidence type="ECO:0000256" key="5">
    <source>
        <dbReference type="ARBA" id="ARBA00022989"/>
    </source>
</evidence>
<dbReference type="InterPro" id="IPR017871">
    <property type="entry name" value="ABC_transporter-like_CS"/>
</dbReference>
<protein>
    <submittedName>
        <fullName evidence="10">Thiol reductant ABC exporter subunit CydC</fullName>
    </submittedName>
</protein>
<dbReference type="InterPro" id="IPR027417">
    <property type="entry name" value="P-loop_NTPase"/>
</dbReference>
<dbReference type="Proteomes" id="UP000257080">
    <property type="component" value="Unassembled WGS sequence"/>
</dbReference>
<sequence length="595" mass="61611">MRATEVLRLAQPSPRAFAPALAFGLLSALSTVALLGTSAYLIARAAEQPPILYLSIAVVGVRAFALARATFRYLDRLAGHGAAFRALASLRVAIYERIIPLAPDGLAATRRGDLLARLVGDVDDLQNLSLKVVQPLLTSLLVAVLAVVGVWLLLPAAAIALAATLVIALVLGTWIDTRIAARAERELAPLRGSFADETLDFVQNLDVLAAFGATDARLLHLAETDARLTRSASRRAAGAGATAAVVSLLAGLATVAALVAGVPALGTALGTALGGQPLGATAFSGPLLAGHTFSGPLLAIVVLVPIAVFEVFAAVPLAAGAWRQVYASASRVASALPDALPPQLPASGVLDALTASAPPVWASPGGVPPIIRLVDVSATWPVLHGPHDRQGLAEALLPAPEPALRSVSVTVRPGERLLVEGPSGSGKTTLAHVLVRFLEHEGSVTIGGVDVRELAPEEVRTVIGLCEQVPYLFDANLRQNLLFARETATDDELLAVLARVGLAEWSAARGGLSARLGERGALVSGGEAQRIALARVLLADFPVVVFDEPTANVDSGRADTLLRDLLEAAGPDRSVVLISHTPVPPELVTQRLRLG</sequence>
<keyword evidence="6 7" id="KW-0472">Membrane</keyword>
<dbReference type="SMART" id="SM00382">
    <property type="entry name" value="AAA"/>
    <property type="match status" value="1"/>
</dbReference>
<reference evidence="10 11" key="1">
    <citation type="submission" date="2017-04" db="EMBL/GenBank/DDBJ databases">
        <title>Comparative genome analysis of Subtercola boreus.</title>
        <authorList>
            <person name="Cho Y.-J."/>
            <person name="Cho A."/>
            <person name="Kim O.-S."/>
            <person name="Lee J.-I."/>
        </authorList>
    </citation>
    <scope>NUCLEOTIDE SEQUENCE [LARGE SCALE GENOMIC DNA]</scope>
    <source>
        <strain evidence="10 11">P28004</strain>
    </source>
</reference>
<evidence type="ECO:0000259" key="9">
    <source>
        <dbReference type="PROSITE" id="PS50929"/>
    </source>
</evidence>
<dbReference type="SUPFAM" id="SSF90123">
    <property type="entry name" value="ABC transporter transmembrane region"/>
    <property type="match status" value="1"/>
</dbReference>
<dbReference type="EMBL" id="NBXE01000018">
    <property type="protein sequence ID" value="RFA27861.1"/>
    <property type="molecule type" value="Genomic_DNA"/>
</dbReference>
<dbReference type="InterPro" id="IPR003439">
    <property type="entry name" value="ABC_transporter-like_ATP-bd"/>
</dbReference>
<dbReference type="GO" id="GO:0005524">
    <property type="term" value="F:ATP binding"/>
    <property type="evidence" value="ECO:0007669"/>
    <property type="project" value="UniProtKB-KW"/>
</dbReference>
<dbReference type="Pfam" id="PF00664">
    <property type="entry name" value="ABC_membrane"/>
    <property type="match status" value="1"/>
</dbReference>
<feature type="domain" description="ABC transmembrane type-1" evidence="9">
    <location>
        <begin position="20"/>
        <end position="262"/>
    </location>
</feature>
<proteinExistence type="predicted"/>
<dbReference type="GO" id="GO:0005886">
    <property type="term" value="C:plasma membrane"/>
    <property type="evidence" value="ECO:0007669"/>
    <property type="project" value="UniProtKB-SubCell"/>
</dbReference>
<dbReference type="SUPFAM" id="SSF52540">
    <property type="entry name" value="P-loop containing nucleoside triphosphate hydrolases"/>
    <property type="match status" value="1"/>
</dbReference>
<dbReference type="RefSeq" id="WP_116418040.1">
    <property type="nucleotide sequence ID" value="NZ_NBXC01000013.1"/>
</dbReference>
<evidence type="ECO:0000256" key="6">
    <source>
        <dbReference type="ARBA" id="ARBA00023136"/>
    </source>
</evidence>
<evidence type="ECO:0000256" key="2">
    <source>
        <dbReference type="ARBA" id="ARBA00022692"/>
    </source>
</evidence>
<feature type="transmembrane region" description="Helical" evidence="7">
    <location>
        <begin position="49"/>
        <end position="67"/>
    </location>
</feature>
<keyword evidence="4" id="KW-0067">ATP-binding</keyword>